<feature type="compositionally biased region" description="Gly residues" evidence="1">
    <location>
        <begin position="100"/>
        <end position="128"/>
    </location>
</feature>
<dbReference type="RefSeq" id="WP_185946720.1">
    <property type="nucleotide sequence ID" value="NZ_JACMHY010000001.1"/>
</dbReference>
<accession>A0A7X1HZN3</accession>
<reference evidence="3 4" key="1">
    <citation type="submission" date="2020-08" db="EMBL/GenBank/DDBJ databases">
        <title>Whole-Genome Sequence of French Clinical Streptomyces mexicanus Strain Q0842.</title>
        <authorList>
            <person name="Boxberger M."/>
            <person name="La Scola B."/>
        </authorList>
    </citation>
    <scope>NUCLEOTIDE SEQUENCE [LARGE SCALE GENOMIC DNA]</scope>
    <source>
        <strain evidence="3 4">Marseille-Q0842</strain>
    </source>
</reference>
<feature type="region of interest" description="Disordered" evidence="1">
    <location>
        <begin position="43"/>
        <end position="128"/>
    </location>
</feature>
<evidence type="ECO:0008006" key="5">
    <source>
        <dbReference type="Google" id="ProtNLM"/>
    </source>
</evidence>
<keyword evidence="2" id="KW-0472">Membrane</keyword>
<proteinExistence type="predicted"/>
<keyword evidence="4" id="KW-1185">Reference proteome</keyword>
<keyword evidence="2" id="KW-0812">Transmembrane</keyword>
<feature type="transmembrane region" description="Helical" evidence="2">
    <location>
        <begin position="21"/>
        <end position="39"/>
    </location>
</feature>
<keyword evidence="2" id="KW-1133">Transmembrane helix</keyword>
<evidence type="ECO:0000256" key="1">
    <source>
        <dbReference type="SAM" id="MobiDB-lite"/>
    </source>
</evidence>
<organism evidence="3 4">
    <name type="scientific">Streptomyces mexicanus</name>
    <dbReference type="NCBI Taxonomy" id="178566"/>
    <lineage>
        <taxon>Bacteria</taxon>
        <taxon>Bacillati</taxon>
        <taxon>Actinomycetota</taxon>
        <taxon>Actinomycetes</taxon>
        <taxon>Kitasatosporales</taxon>
        <taxon>Streptomycetaceae</taxon>
        <taxon>Streptomyces</taxon>
    </lineage>
</organism>
<comment type="caution">
    <text evidence="3">The sequence shown here is derived from an EMBL/GenBank/DDBJ whole genome shotgun (WGS) entry which is preliminary data.</text>
</comment>
<gene>
    <name evidence="3" type="ORF">H1R13_02380</name>
</gene>
<evidence type="ECO:0000256" key="2">
    <source>
        <dbReference type="SAM" id="Phobius"/>
    </source>
</evidence>
<dbReference type="Proteomes" id="UP000517694">
    <property type="component" value="Unassembled WGS sequence"/>
</dbReference>
<dbReference type="EMBL" id="JACMHY010000001">
    <property type="protein sequence ID" value="MBC2863878.1"/>
    <property type="molecule type" value="Genomic_DNA"/>
</dbReference>
<sequence length="271" mass="26805">MGSLRNPVGPLPSSIYWRRRVVLLSVVALVALLIAWVLTSGGGGGGHKNSGGASDGKHPTPSTITPGPSQSGPAISQHPGGRDESGGAGSGSDDASGTPGASGGDGSAAGSGSSAGGSDTGDQAGGVAGAALPAGSTLPDCTAGTVTLSLRSVRNTYALTETPTFQLVAKNTSAHDCKVDFGPKAAVVTINKADSTTPYWSSADCPKTAGSRLYRVPGGSYVTYTVRWDRKPSAPRCATPPAGSAGAGTYLVEAKVPGYGKLQTSFVLSAD</sequence>
<name>A0A7X1HZN3_9ACTN</name>
<feature type="compositionally biased region" description="Polar residues" evidence="1">
    <location>
        <begin position="60"/>
        <end position="74"/>
    </location>
</feature>
<dbReference type="AlphaFoldDB" id="A0A7X1HZN3"/>
<protein>
    <recommendedName>
        <fullName evidence="5">DUF4232 domain-containing protein</fullName>
    </recommendedName>
</protein>
<evidence type="ECO:0000313" key="3">
    <source>
        <dbReference type="EMBL" id="MBC2863878.1"/>
    </source>
</evidence>
<evidence type="ECO:0000313" key="4">
    <source>
        <dbReference type="Proteomes" id="UP000517694"/>
    </source>
</evidence>